<sequence>MLMNKPVHDYTMPRPPPHQTHHPHLYQYPGNMGSKMRNHSKLGHNSHLNNYSVLGNNSTMNFYPHVLQPTRLSDVLGAGSSNGSTVRAPSTRTSLKHSAAQSLAKNVSFYKSGDVQMQPFKVAITRRNFRTFDSLLEALSDRIPLPFGVRTISTPNAIHRIHRLEEFEEGKSYVCSDKGTVKPLNLKATQHARPPWFISKPKTRTRAVAQLVRRPDDESLRSPLRLQQTKIPKKIFIVKNGEPTFRHSILLNRRTPQGFENILEDIGDIFRMRVQKLFTADGRKIESLQALYHGPNLYVAAGRENFQMMEYRVKKVVITDDKKDQADGENDLNKERTPKVVKKTQGRWRVNIATSELAAAGTDANVTITVYGVKGNTGPLLLNNGSRTTFRSGNEDEFAVSVGGIGEIRKVRIAHDNTGTSPGWLCESVTLTDVTTGQVLQFPCNRWLSRDEDDGEICREIAAQHTDKSPLPEFTYLVMVTTGNLWNAGTDASVYLTLFGDLGDSGPRLLQRGGKAEPQAKGVTFTYKINAVCLGALHRIVVGHDISDKGAGWFLKRIVVREDRVGSDEWTFVCDRWLDSGEDDGKIIRELYPEKEFRSYPRTRSQLDRHKDDQMWELEKWKFQRGNQLVLINHATRKALRLRHDAVVDGLGDPALPQCAFEVVPRRGNIRVFPNVSQSAFYLALDQNRVLGQGKGGSFSEFHVKVLPDRSVLLESVKYPGQHITVDPGGKPADTRGHANAPARLFTAYVKGCFRHESVILLNTSMTQALSVTSHGDVIGTGHRTDLGPVDVKRTTSNAENQYSHFRVMKVAEGVRMFQCERDKSRFLRIKDGQCDGWGNGDVYCHFKVHKYKQDGFITLQSMKHRGVFIGLNTNGKARPTVDTGEENTRFYPEIIKFGQRRTERAEVWQTPDNSFIASNYDDINPPSSRRELSPAKSKLSIATVTLRGRERSDTGPKDGDYRVYVTTGNSGTIETVTLFVYGDQGDSGGITLGKGVPGGSFQCGQTDEFQANLISVGEIKKIRIGMEEAAPDCDWRLKQVKMKDMMSNEILRFKFNRWISRQKDDGATVRELPVITPNGKPILPMFRYLVLVRTSKESTRLLPEKDSGELSPQHEVYLALHGENGDTGRRLLMRKPVKYSSETGEIPSPRPLFAPGQLDRFEIEAVSLGELKKCFLTCPKTNDTAAASLSWLCDEIIVRESEGAQVEYVFLCKKWLGTTRVGSTTQIKLDLASKRSVKRGPGESSEYKEGDWKVSITTGSAVKNGTTSKVIFEVCDITGASVGPIFLGSGADGLFETGQIERFKVNLLGLKDLYKVRLNIDGTGRDPSWYVERIKLHCVSSNITHVLNVHKRLSFNEGPYQPFLEVPIPKPGEESPPVIRYQVMVYTGGLLGSDTDANVFIAIYGEKGDTGRRPLFKSLSHDVRFQESQVDLFEIDAVHLGDLSKIDIGHDGVGHGNGWFLHKVVIKEAEYSPKEYVFFCNKWLDDGQDDGKIERTINVEPLDEEETYETKSEGKYDVIVTTSKESSGQTCPPDANVTMEIYGEEGKSSQIFLDHPAGDDLAERECFKPGQTDRFQIEVPEIGNIFKIRLSLNEKCNWPGWFVQSIVLEDVSSKKRIAFRCNRWLSATEEDQETIREFPISRDDRESLPIHQYFVTIVTGDRPGASTDANLFVTLCGERGDSGRRKLTHAHGESCPFQRNSSASFTLEAVDLGKLCEVVISHDGIGYGAGWFLERLTVKESEFATLEWVFPGRVWLDDHVGDCRTVRRLKLLGVSDSTAGEEELLSLTSPPSGDSTDLFMENMFDVTVLVDEVMTQGNESVTLKGVVYGDKGRHTSLSLGLWKPGQEKSFCDHVDLGDIGEITKLRVEMEDSPRDHNLLVLTVQLQNSRTKDLMMFNFHRKFTTESRSTVKELPAPKTNKPLQKVVSYLVNVDMVQDNDEVGCFGHLQLKLVGENGDSGFRTLFRGMDGLNCTKRVCGYLFELEAVDLGSLSTLALVYVNDDVVAEDGCWNIDSVHVKISHAPNTFAEKLAPDVICRSEVNQSFDAKSALLEVPLQRCEPEARIEEDFRVAAANKQVKLVKSSSAKSDGIWRLSFTTSPYDESSIFNSISATIHGTRSSSGIFNLSLAELHDVTTTSDRQTRHIDCSLGSSIGDLHQLRLCLNEKTTVRVYKVKLKDLTTNQEYLSIISAAQRLSTRPDEKGALIYYLPLQKPDQDAVKQQKYTIKVKTGDCVSAGTDADIRFNLLGTKGDTGYRSLAELVSDGESLFGQGQVDTFVLETIDVGEPRKVMIGHTERGEGSGWFLDDITISDTRDGLKTDHVFPCYKWFDNAVDDKVTQRVICVMGTRVNQPNIDVTRSKGKWKCEIYAKADVINQENLEMSFALCLDDLTQHDIKRHLTKEVDEFHIQIPPSKSLSNDERVTSNMIKLRSLVDGAENFNRKIWPMKEFAMTDNDTGEMLRFVFDSAPVWEGSHRGYLRELPVSRFNEPIKPVVDYYIIFYTSDQSHRDFAPSLISCQLHGNHGDTGWRNIVTSEDKQGKFLPGRVDVFTIEAVVLGDAIDYVSLRVKGKVTQPWKLDRIKVKRGYYNNEEQIFECNRQIDQSQVYEFTQSKTASFYPLKPLYGSRNVDGRSARTQVQLDTEILWSGLDAFKQACAITSNKGTPVISVALQLTGDKGCTDLATVALNGADATSKGRHRSKLTMSVSKSEFGELRSVGLGILEPALSHTLPSHLKLFKISVRNQETKQYYSFRPQHSFIDGRNPINQKHITGSNWIDLAATRPRQDPSTVPKTCNYIINISTSAQQDAGTNSNVYITLVGSNGESGKRWLMTSSSGYDVSHREGEEVEVIVSSLYLGDLKQIIIGHDGREVTSGWYLEQVTVTSSLDAKKQFVFICGKWLANLQDDTFIERTLNLHHIIDVDKDTTKT</sequence>
<evidence type="ECO:0000259" key="4">
    <source>
        <dbReference type="PROSITE" id="PS50309"/>
    </source>
</evidence>
<dbReference type="SMART" id="SM00537">
    <property type="entry name" value="DCX"/>
    <property type="match status" value="2"/>
</dbReference>
<feature type="domain" description="PLAT" evidence="3">
    <location>
        <begin position="1251"/>
        <end position="1368"/>
    </location>
</feature>
<proteinExistence type="predicted"/>
<feature type="domain" description="PLAT" evidence="3">
    <location>
        <begin position="1803"/>
        <end position="1917"/>
    </location>
</feature>
<dbReference type="InterPro" id="IPR036572">
    <property type="entry name" value="Doublecortin_dom_sf"/>
</dbReference>
<feature type="domain" description="PLAT" evidence="3">
    <location>
        <begin position="2222"/>
        <end position="2343"/>
    </location>
</feature>
<dbReference type="Pfam" id="PF03607">
    <property type="entry name" value="DCX"/>
    <property type="match status" value="2"/>
</dbReference>
<reference evidence="5 6" key="1">
    <citation type="submission" date="2024-02" db="EMBL/GenBank/DDBJ databases">
        <authorList>
            <person name="Daric V."/>
            <person name="Darras S."/>
        </authorList>
    </citation>
    <scope>NUCLEOTIDE SEQUENCE [LARGE SCALE GENOMIC DNA]</scope>
</reference>
<organism evidence="5 6">
    <name type="scientific">Clavelina lepadiformis</name>
    <name type="common">Light-bulb sea squirt</name>
    <name type="synonym">Ascidia lepadiformis</name>
    <dbReference type="NCBI Taxonomy" id="159417"/>
    <lineage>
        <taxon>Eukaryota</taxon>
        <taxon>Metazoa</taxon>
        <taxon>Chordata</taxon>
        <taxon>Tunicata</taxon>
        <taxon>Ascidiacea</taxon>
        <taxon>Aplousobranchia</taxon>
        <taxon>Clavelinidae</taxon>
        <taxon>Clavelina</taxon>
    </lineage>
</organism>
<feature type="domain" description="PLAT" evidence="3">
    <location>
        <begin position="2494"/>
        <end position="2614"/>
    </location>
</feature>
<dbReference type="InterPro" id="IPR001024">
    <property type="entry name" value="PLAT/LH2_dom"/>
</dbReference>
<comment type="caution">
    <text evidence="1">Lacks conserved residue(s) required for the propagation of feature annotation.</text>
</comment>
<dbReference type="Gene3D" id="3.10.20.230">
    <property type="entry name" value="Doublecortin domain"/>
    <property type="match status" value="2"/>
</dbReference>
<evidence type="ECO:0000256" key="1">
    <source>
        <dbReference type="PROSITE-ProRule" id="PRU00152"/>
    </source>
</evidence>
<evidence type="ECO:0000259" key="3">
    <source>
        <dbReference type="PROSITE" id="PS50095"/>
    </source>
</evidence>
<evidence type="ECO:0000313" key="6">
    <source>
        <dbReference type="Proteomes" id="UP001642483"/>
    </source>
</evidence>
<dbReference type="SMART" id="SM00308">
    <property type="entry name" value="LH2"/>
    <property type="match status" value="7"/>
</dbReference>
<feature type="domain" description="PLAT" evidence="3">
    <location>
        <begin position="2793"/>
        <end position="2913"/>
    </location>
</feature>
<name>A0ABP0GGP4_CLALP</name>
<evidence type="ECO:0008006" key="7">
    <source>
        <dbReference type="Google" id="ProtNLM"/>
    </source>
</evidence>
<feature type="domain" description="PLAT" evidence="3">
    <location>
        <begin position="474"/>
        <end position="592"/>
    </location>
</feature>
<protein>
    <recommendedName>
        <fullName evidence="7">Lipoxygenase homology domain-containing protein 1</fullName>
    </recommendedName>
</protein>
<dbReference type="InterPro" id="IPR036392">
    <property type="entry name" value="PLAT/LH2_dom_sf"/>
</dbReference>
<dbReference type="Pfam" id="PF01477">
    <property type="entry name" value="PLAT"/>
    <property type="match status" value="9"/>
</dbReference>
<feature type="domain" description="PLAT" evidence="3">
    <location>
        <begin position="960"/>
        <end position="1074"/>
    </location>
</feature>
<dbReference type="EMBL" id="CAWYQH010000119">
    <property type="protein sequence ID" value="CAK8690760.1"/>
    <property type="molecule type" value="Genomic_DNA"/>
</dbReference>
<feature type="region of interest" description="Disordered" evidence="2">
    <location>
        <begin position="1"/>
        <end position="21"/>
    </location>
</feature>
<feature type="domain" description="PLAT" evidence="3">
    <location>
        <begin position="1087"/>
        <end position="1231"/>
    </location>
</feature>
<comment type="caution">
    <text evidence="5">The sequence shown here is derived from an EMBL/GenBank/DDBJ whole genome shotgun (WGS) entry which is preliminary data.</text>
</comment>
<feature type="domain" description="PLAT" evidence="3">
    <location>
        <begin position="1515"/>
        <end position="1640"/>
    </location>
</feature>
<dbReference type="CDD" id="cd01756">
    <property type="entry name" value="PLAT_repeat"/>
    <property type="match status" value="4"/>
</dbReference>
<dbReference type="InterPro" id="IPR052970">
    <property type="entry name" value="Inner_ear_hair_cell_LOXHD"/>
</dbReference>
<dbReference type="SUPFAM" id="SSF50353">
    <property type="entry name" value="Cytokine"/>
    <property type="match status" value="2"/>
</dbReference>
<accession>A0ABP0GGP4</accession>
<feature type="domain" description="PLAT" evidence="3">
    <location>
        <begin position="346"/>
        <end position="462"/>
    </location>
</feature>
<dbReference type="InterPro" id="IPR003533">
    <property type="entry name" value="Doublecortin_dom"/>
</dbReference>
<dbReference type="Proteomes" id="UP001642483">
    <property type="component" value="Unassembled WGS sequence"/>
</dbReference>
<dbReference type="PROSITE" id="PS50095">
    <property type="entry name" value="PLAT"/>
    <property type="match status" value="12"/>
</dbReference>
<dbReference type="PANTHER" id="PTHR45901">
    <property type="entry name" value="PROTEIN CBG12474"/>
    <property type="match status" value="1"/>
</dbReference>
<dbReference type="Gene3D" id="2.60.60.20">
    <property type="entry name" value="PLAT/LH2 domain"/>
    <property type="match status" value="8"/>
</dbReference>
<dbReference type="PANTHER" id="PTHR45901:SF7">
    <property type="entry name" value="OXYGEN-REGULATED PROTEIN 1"/>
    <property type="match status" value="1"/>
</dbReference>
<feature type="domain" description="Doublecortin" evidence="4">
    <location>
        <begin position="105"/>
        <end position="187"/>
    </location>
</feature>
<dbReference type="Gene3D" id="2.80.10.50">
    <property type="match status" value="1"/>
</dbReference>
<dbReference type="CDD" id="cd23312">
    <property type="entry name" value="beta-trefoil_FGF_RP1"/>
    <property type="match status" value="2"/>
</dbReference>
<evidence type="ECO:0000256" key="2">
    <source>
        <dbReference type="SAM" id="MobiDB-lite"/>
    </source>
</evidence>
<keyword evidence="6" id="KW-1185">Reference proteome</keyword>
<dbReference type="SUPFAM" id="SSF49723">
    <property type="entry name" value="Lipase/lipooxygenase domain (PLAT/LH2 domain)"/>
    <property type="match status" value="12"/>
</dbReference>
<feature type="domain" description="PLAT" evidence="3">
    <location>
        <begin position="1652"/>
        <end position="1771"/>
    </location>
</feature>
<dbReference type="SUPFAM" id="SSF89837">
    <property type="entry name" value="Doublecortin (DC)"/>
    <property type="match status" value="2"/>
</dbReference>
<dbReference type="Gene3D" id="2.40.180.10">
    <property type="entry name" value="Catalase core domain"/>
    <property type="match status" value="4"/>
</dbReference>
<feature type="domain" description="Doublecortin" evidence="4">
    <location>
        <begin position="233"/>
        <end position="312"/>
    </location>
</feature>
<evidence type="ECO:0000313" key="5">
    <source>
        <dbReference type="EMBL" id="CAK8690760.1"/>
    </source>
</evidence>
<dbReference type="InterPro" id="IPR008996">
    <property type="entry name" value="IL1/FGF"/>
</dbReference>
<feature type="domain" description="PLAT" evidence="3">
    <location>
        <begin position="1380"/>
        <end position="1499"/>
    </location>
</feature>
<gene>
    <name evidence="5" type="ORF">CVLEPA_LOCUS23334</name>
</gene>
<dbReference type="PROSITE" id="PS50309">
    <property type="entry name" value="DC"/>
    <property type="match status" value="2"/>
</dbReference>